<dbReference type="STRING" id="1142394.PSMK_25190"/>
<dbReference type="EC" id="2.6.1.44" evidence="4"/>
<comment type="cofactor">
    <cofactor evidence="1">
        <name>pyridoxal 5'-phosphate</name>
        <dbReference type="ChEBI" id="CHEBI:597326"/>
    </cofactor>
</comment>
<evidence type="ECO:0000256" key="7">
    <source>
        <dbReference type="ARBA" id="ARBA00022898"/>
    </source>
</evidence>
<evidence type="ECO:0000313" key="10">
    <source>
        <dbReference type="EMBL" id="BAM04678.1"/>
    </source>
</evidence>
<evidence type="ECO:0000256" key="3">
    <source>
        <dbReference type="ARBA" id="ARBA00011881"/>
    </source>
</evidence>
<sequence>MPPTTAPQAERTIELPQFDHQPRPYDGPSREEVLALRQRYVNPGVLTYYREPLMIVEGAMQYLYDETGKRYLDAFAGIVTVSVGHCHPHVAAAVKEQAGTLQHATTIYLHPTLPRFAEKLASKMPTGPNGTPLDRTYFTNSGSEANELAVLMAREATGNQHVIGLRNGYHGGTPNTMGLTAHGTWKFPSNAPGGIAHTHPGYCYRCPYDLAYPSCEMKCAKDVANVIAYETPGQVACFIGEPIQGVGGAVLPPKEFFGIVYDAVRAAGGLCVADEVQGGFGRTGEHYWSHQHFGVQPDLVVMAKGIGNGAPLAAVTTTEATAATMTKRIHFNTYGGNPVSMASGLATLEVIDAEGIQENARVVGGRLKEGLLELRDKHDLIGDVRGLGLMLGVELVTDRVAKTPAKQEAADLMELAKERGLILGKGGLHGNTMRIKPPMCISKDDADFLLATVDECLGIIEEKARHGSSWKAGA</sequence>
<dbReference type="InterPro" id="IPR015424">
    <property type="entry name" value="PyrdxlP-dep_Trfase"/>
</dbReference>
<dbReference type="OrthoDB" id="9816013at2"/>
<evidence type="ECO:0000313" key="11">
    <source>
        <dbReference type="Proteomes" id="UP000007881"/>
    </source>
</evidence>
<dbReference type="KEGG" id="phm:PSMK_25190"/>
<dbReference type="Proteomes" id="UP000007881">
    <property type="component" value="Chromosome"/>
</dbReference>
<dbReference type="PROSITE" id="PS00600">
    <property type="entry name" value="AA_TRANSFER_CLASS_3"/>
    <property type="match status" value="1"/>
</dbReference>
<keyword evidence="6 10" id="KW-0808">Transferase</keyword>
<gene>
    <name evidence="10" type="ordered locus">PSMK_25190</name>
</gene>
<dbReference type="AlphaFoldDB" id="I0IHE0"/>
<dbReference type="HOGENOM" id="CLU_016922_10_0_0"/>
<accession>I0IHE0</accession>
<dbReference type="InterPro" id="IPR015421">
    <property type="entry name" value="PyrdxlP-dep_Trfase_major"/>
</dbReference>
<keyword evidence="8" id="KW-0809">Transit peptide</keyword>
<evidence type="ECO:0000256" key="1">
    <source>
        <dbReference type="ARBA" id="ARBA00001933"/>
    </source>
</evidence>
<dbReference type="InterPro" id="IPR005814">
    <property type="entry name" value="Aminotrans_3"/>
</dbReference>
<dbReference type="InterPro" id="IPR015422">
    <property type="entry name" value="PyrdxlP-dep_Trfase_small"/>
</dbReference>
<reference evidence="10 11" key="1">
    <citation type="submission" date="2012-02" db="EMBL/GenBank/DDBJ databases">
        <title>Complete genome sequence of Phycisphaera mikurensis NBRC 102666.</title>
        <authorList>
            <person name="Ankai A."/>
            <person name="Hosoyama A."/>
            <person name="Terui Y."/>
            <person name="Sekine M."/>
            <person name="Fukai R."/>
            <person name="Kato Y."/>
            <person name="Nakamura S."/>
            <person name="Yamada-Narita S."/>
            <person name="Kawakoshi A."/>
            <person name="Fukunaga Y."/>
            <person name="Yamazaki S."/>
            <person name="Fujita N."/>
        </authorList>
    </citation>
    <scope>NUCLEOTIDE SEQUENCE [LARGE SCALE GENOMIC DNA]</scope>
    <source>
        <strain evidence="11">NBRC 102666 / KCTC 22515 / FYK2301M01</strain>
    </source>
</reference>
<comment type="similarity">
    <text evidence="2 9">Belongs to the class-III pyridoxal-phosphate-dependent aminotransferase family.</text>
</comment>
<evidence type="ECO:0000256" key="5">
    <source>
        <dbReference type="ARBA" id="ARBA00022576"/>
    </source>
</evidence>
<dbReference type="CDD" id="cd00610">
    <property type="entry name" value="OAT_like"/>
    <property type="match status" value="1"/>
</dbReference>
<dbReference type="PIRSF" id="PIRSF000521">
    <property type="entry name" value="Transaminase_4ab_Lys_Orn"/>
    <property type="match status" value="1"/>
</dbReference>
<evidence type="ECO:0000256" key="9">
    <source>
        <dbReference type="RuleBase" id="RU003560"/>
    </source>
</evidence>
<dbReference type="GO" id="GO:0008453">
    <property type="term" value="F:alanine-glyoxylate transaminase activity"/>
    <property type="evidence" value="ECO:0007669"/>
    <property type="project" value="UniProtKB-EC"/>
</dbReference>
<evidence type="ECO:0000256" key="2">
    <source>
        <dbReference type="ARBA" id="ARBA00008954"/>
    </source>
</evidence>
<dbReference type="Pfam" id="PF00202">
    <property type="entry name" value="Aminotran_3"/>
    <property type="match status" value="1"/>
</dbReference>
<organism evidence="10 11">
    <name type="scientific">Phycisphaera mikurensis (strain NBRC 102666 / KCTC 22515 / FYK2301M01)</name>
    <dbReference type="NCBI Taxonomy" id="1142394"/>
    <lineage>
        <taxon>Bacteria</taxon>
        <taxon>Pseudomonadati</taxon>
        <taxon>Planctomycetota</taxon>
        <taxon>Phycisphaerae</taxon>
        <taxon>Phycisphaerales</taxon>
        <taxon>Phycisphaeraceae</taxon>
        <taxon>Phycisphaera</taxon>
    </lineage>
</organism>
<proteinExistence type="inferred from homology"/>
<protein>
    <recommendedName>
        <fullName evidence="4">alanine--glyoxylate transaminase</fullName>
        <ecNumber evidence="4">2.6.1.44</ecNumber>
    </recommendedName>
</protein>
<evidence type="ECO:0000256" key="4">
    <source>
        <dbReference type="ARBA" id="ARBA00013049"/>
    </source>
</evidence>
<keyword evidence="5 10" id="KW-0032">Aminotransferase</keyword>
<dbReference type="Gene3D" id="3.40.640.10">
    <property type="entry name" value="Type I PLP-dependent aspartate aminotransferase-like (Major domain)"/>
    <property type="match status" value="1"/>
</dbReference>
<keyword evidence="11" id="KW-1185">Reference proteome</keyword>
<dbReference type="Gene3D" id="3.90.1150.10">
    <property type="entry name" value="Aspartate Aminotransferase, domain 1"/>
    <property type="match status" value="1"/>
</dbReference>
<dbReference type="PANTHER" id="PTHR45688">
    <property type="match status" value="1"/>
</dbReference>
<comment type="subunit">
    <text evidence="3">Homotetramer.</text>
</comment>
<dbReference type="SUPFAM" id="SSF53383">
    <property type="entry name" value="PLP-dependent transferases"/>
    <property type="match status" value="1"/>
</dbReference>
<evidence type="ECO:0000256" key="6">
    <source>
        <dbReference type="ARBA" id="ARBA00022679"/>
    </source>
</evidence>
<dbReference type="PANTHER" id="PTHR45688:SF3">
    <property type="entry name" value="ALANINE--GLYOXYLATE AMINOTRANSFERASE 2, MITOCHONDRIAL"/>
    <property type="match status" value="1"/>
</dbReference>
<dbReference type="eggNOG" id="COG0160">
    <property type="taxonomic scope" value="Bacteria"/>
</dbReference>
<dbReference type="RefSeq" id="WP_014437891.1">
    <property type="nucleotide sequence ID" value="NC_017080.1"/>
</dbReference>
<dbReference type="EMBL" id="AP012338">
    <property type="protein sequence ID" value="BAM04678.1"/>
    <property type="molecule type" value="Genomic_DNA"/>
</dbReference>
<keyword evidence="7 9" id="KW-0663">Pyridoxal phosphate</keyword>
<evidence type="ECO:0000256" key="8">
    <source>
        <dbReference type="ARBA" id="ARBA00022946"/>
    </source>
</evidence>
<dbReference type="GO" id="GO:0030170">
    <property type="term" value="F:pyridoxal phosphate binding"/>
    <property type="evidence" value="ECO:0007669"/>
    <property type="project" value="InterPro"/>
</dbReference>
<name>I0IHE0_PHYMF</name>
<dbReference type="InterPro" id="IPR049704">
    <property type="entry name" value="Aminotrans_3_PPA_site"/>
</dbReference>